<dbReference type="OrthoDB" id="1093513at2"/>
<evidence type="ECO:0000313" key="2">
    <source>
        <dbReference type="Proteomes" id="UP000181899"/>
    </source>
</evidence>
<dbReference type="Pfam" id="PF08747">
    <property type="entry name" value="BrxB"/>
    <property type="match status" value="1"/>
</dbReference>
<dbReference type="EMBL" id="FOVK01000023">
    <property type="protein sequence ID" value="SFO16445.1"/>
    <property type="molecule type" value="Genomic_DNA"/>
</dbReference>
<dbReference type="AlphaFoldDB" id="A0A1I5EY72"/>
<gene>
    <name evidence="1" type="ORF">SAMN04488695_1236</name>
</gene>
<accession>A0A1I5EY72</accession>
<dbReference type="Proteomes" id="UP000181899">
    <property type="component" value="Unassembled WGS sequence"/>
</dbReference>
<keyword evidence="2" id="KW-1185">Reference proteome</keyword>
<name>A0A1I5EY72_9CLOT</name>
<proteinExistence type="predicted"/>
<evidence type="ECO:0000313" key="1">
    <source>
        <dbReference type="EMBL" id="SFO16445.1"/>
    </source>
</evidence>
<organism evidence="1 2">
    <name type="scientific">Proteiniclasticum ruminis</name>
    <dbReference type="NCBI Taxonomy" id="398199"/>
    <lineage>
        <taxon>Bacteria</taxon>
        <taxon>Bacillati</taxon>
        <taxon>Bacillota</taxon>
        <taxon>Clostridia</taxon>
        <taxon>Eubacteriales</taxon>
        <taxon>Clostridiaceae</taxon>
        <taxon>Proteiniclasticum</taxon>
    </lineage>
</organism>
<protein>
    <recommendedName>
        <fullName evidence="3">DUF1788 domain-containing protein</fullName>
    </recommendedName>
</protein>
<evidence type="ECO:0008006" key="3">
    <source>
        <dbReference type="Google" id="ProtNLM"/>
    </source>
</evidence>
<reference evidence="1 2" key="1">
    <citation type="submission" date="2016-10" db="EMBL/GenBank/DDBJ databases">
        <authorList>
            <person name="de Groot N.N."/>
        </authorList>
    </citation>
    <scope>NUCLEOTIDE SEQUENCE [LARGE SCALE GENOMIC DNA]</scope>
    <source>
        <strain evidence="1 2">ML2</strain>
    </source>
</reference>
<sequence length="191" mass="22197">MASLEERLDKVERLIRAESFRKNKGLGNEVGYYIFDYPAEKELQVRERVSYMVSKNSRGIDGFQLIVFDLYDILIDILEREGFTDQVVQFEKEYGLGFITDALQMLLKLGERDNLVVKYFQENTPDDAVVFIIGIGKCYPIIRSHSILNNLHQVIDRVPVVMFFPGLYDGQELSLFSKIGNNYYRAFKLVE</sequence>
<dbReference type="InterPro" id="IPR014858">
    <property type="entry name" value="BrxB"/>
</dbReference>